<feature type="region of interest" description="Disordered" evidence="6">
    <location>
        <begin position="79"/>
        <end position="212"/>
    </location>
</feature>
<gene>
    <name evidence="8" type="ORF">V6N12_012453</name>
</gene>
<dbReference type="PROSITE" id="PS50846">
    <property type="entry name" value="HMA_2"/>
    <property type="match status" value="1"/>
</dbReference>
<organism evidence="8 9">
    <name type="scientific">Hibiscus sabdariffa</name>
    <name type="common">roselle</name>
    <dbReference type="NCBI Taxonomy" id="183260"/>
    <lineage>
        <taxon>Eukaryota</taxon>
        <taxon>Viridiplantae</taxon>
        <taxon>Streptophyta</taxon>
        <taxon>Embryophyta</taxon>
        <taxon>Tracheophyta</taxon>
        <taxon>Spermatophyta</taxon>
        <taxon>Magnoliopsida</taxon>
        <taxon>eudicotyledons</taxon>
        <taxon>Gunneridae</taxon>
        <taxon>Pentapetalae</taxon>
        <taxon>rosids</taxon>
        <taxon>malvids</taxon>
        <taxon>Malvales</taxon>
        <taxon>Malvaceae</taxon>
        <taxon>Malvoideae</taxon>
        <taxon>Hibiscus</taxon>
    </lineage>
</organism>
<feature type="compositionally biased region" description="Low complexity" evidence="6">
    <location>
        <begin position="114"/>
        <end position="146"/>
    </location>
</feature>
<keyword evidence="4" id="KW-0636">Prenylation</keyword>
<comment type="similarity">
    <text evidence="5">Belongs to the HIPP family.</text>
</comment>
<keyword evidence="9" id="KW-1185">Reference proteome</keyword>
<sequence length="279" mass="30344">MATKTADQDAAGGALKYKTWVLKVLIHCEGCKKKVKKVLQSIDGVYETKIDSQQHKVTVISSVDAETLIKKLTKTGKHVELWPESKPEKKDKKTGKTNSNNDKQEEAGADESHAQAQAPKNNNNNNSAEKSKPAATKNSGAAAAKGSARDNNQHPAGDQTGGKSDEPDPTGANNKKKKNKGQPTNPGPNGNTQPAMAPPDHAPTDPIPRNQPMYHPYTPVLYGPPFYGVSYNTTYPSSSSSYYAPTMHYVPPAPPSDPNHKFRGDYYYYDDDRSVCSIM</sequence>
<dbReference type="EMBL" id="JBBPBM010001136">
    <property type="protein sequence ID" value="KAK8486896.1"/>
    <property type="molecule type" value="Genomic_DNA"/>
</dbReference>
<evidence type="ECO:0000256" key="1">
    <source>
        <dbReference type="ARBA" id="ARBA00022481"/>
    </source>
</evidence>
<evidence type="ECO:0000256" key="4">
    <source>
        <dbReference type="ARBA" id="ARBA00023289"/>
    </source>
</evidence>
<evidence type="ECO:0000256" key="3">
    <source>
        <dbReference type="ARBA" id="ARBA00023288"/>
    </source>
</evidence>
<comment type="caution">
    <text evidence="8">The sequence shown here is derived from an EMBL/GenBank/DDBJ whole genome shotgun (WGS) entry which is preliminary data.</text>
</comment>
<dbReference type="InterPro" id="IPR036163">
    <property type="entry name" value="HMA_dom_sf"/>
</dbReference>
<evidence type="ECO:0000256" key="5">
    <source>
        <dbReference type="ARBA" id="ARBA00024045"/>
    </source>
</evidence>
<dbReference type="InterPro" id="IPR006121">
    <property type="entry name" value="HMA_dom"/>
</dbReference>
<feature type="compositionally biased region" description="Low complexity" evidence="6">
    <location>
        <begin position="181"/>
        <end position="195"/>
    </location>
</feature>
<dbReference type="Pfam" id="PF00403">
    <property type="entry name" value="HMA"/>
    <property type="match status" value="1"/>
</dbReference>
<dbReference type="Gene3D" id="3.30.70.100">
    <property type="match status" value="1"/>
</dbReference>
<feature type="compositionally biased region" description="Basic and acidic residues" evidence="6">
    <location>
        <begin position="79"/>
        <end position="91"/>
    </location>
</feature>
<dbReference type="PANTHER" id="PTHR45868:SF80">
    <property type="entry name" value="F15K9.8-RELATED"/>
    <property type="match status" value="1"/>
</dbReference>
<dbReference type="SUPFAM" id="SSF55008">
    <property type="entry name" value="HMA, heavy metal-associated domain"/>
    <property type="match status" value="1"/>
</dbReference>
<evidence type="ECO:0000313" key="8">
    <source>
        <dbReference type="EMBL" id="KAK8486896.1"/>
    </source>
</evidence>
<evidence type="ECO:0000259" key="7">
    <source>
        <dbReference type="PROSITE" id="PS50846"/>
    </source>
</evidence>
<feature type="compositionally biased region" description="Basic and acidic residues" evidence="6">
    <location>
        <begin position="102"/>
        <end position="113"/>
    </location>
</feature>
<evidence type="ECO:0000256" key="6">
    <source>
        <dbReference type="SAM" id="MobiDB-lite"/>
    </source>
</evidence>
<proteinExistence type="inferred from homology"/>
<feature type="domain" description="HMA" evidence="7">
    <location>
        <begin position="17"/>
        <end position="80"/>
    </location>
</feature>
<evidence type="ECO:0000256" key="2">
    <source>
        <dbReference type="ARBA" id="ARBA00022723"/>
    </source>
</evidence>
<name>A0ABR2A1P6_9ROSI</name>
<reference evidence="8 9" key="1">
    <citation type="journal article" date="2024" name="G3 (Bethesda)">
        <title>Genome assembly of Hibiscus sabdariffa L. provides insights into metabolisms of medicinal natural products.</title>
        <authorList>
            <person name="Kim T."/>
        </authorList>
    </citation>
    <scope>NUCLEOTIDE SEQUENCE [LARGE SCALE GENOMIC DNA]</scope>
    <source>
        <strain evidence="8">TK-2024</strain>
        <tissue evidence="8">Old leaves</tissue>
    </source>
</reference>
<accession>A0ABR2A1P6</accession>
<keyword evidence="2" id="KW-0479">Metal-binding</keyword>
<dbReference type="PANTHER" id="PTHR45868">
    <property type="entry name" value="HEAVY METAL-ASSOCIATED ISOPRENYLATED PLANT PROTEIN 33-RELATED"/>
    <property type="match status" value="1"/>
</dbReference>
<dbReference type="CDD" id="cd00371">
    <property type="entry name" value="HMA"/>
    <property type="match status" value="1"/>
</dbReference>
<evidence type="ECO:0000313" key="9">
    <source>
        <dbReference type="Proteomes" id="UP001472677"/>
    </source>
</evidence>
<protein>
    <recommendedName>
        <fullName evidence="7">HMA domain-containing protein</fullName>
    </recommendedName>
</protein>
<keyword evidence="3" id="KW-0449">Lipoprotein</keyword>
<dbReference type="Proteomes" id="UP001472677">
    <property type="component" value="Unassembled WGS sequence"/>
</dbReference>
<keyword evidence="1" id="KW-0488">Methylation</keyword>